<dbReference type="EMBL" id="JAKWBL010000001">
    <property type="protein sequence ID" value="MCH5596855.1"/>
    <property type="molecule type" value="Genomic_DNA"/>
</dbReference>
<feature type="transmembrane region" description="Helical" evidence="7">
    <location>
        <begin position="238"/>
        <end position="257"/>
    </location>
</feature>
<keyword evidence="9" id="KW-1185">Reference proteome</keyword>
<evidence type="ECO:0000256" key="1">
    <source>
        <dbReference type="ARBA" id="ARBA00004651"/>
    </source>
</evidence>
<evidence type="ECO:0000313" key="9">
    <source>
        <dbReference type="Proteomes" id="UP001202248"/>
    </source>
</evidence>
<comment type="caution">
    <text evidence="8">The sequence shown here is derived from an EMBL/GenBank/DDBJ whole genome shotgun (WGS) entry which is preliminary data.</text>
</comment>
<dbReference type="InterPro" id="IPR000715">
    <property type="entry name" value="Glycosyl_transferase_4"/>
</dbReference>
<feature type="transmembrane region" description="Helical" evidence="7">
    <location>
        <begin position="269"/>
        <end position="288"/>
    </location>
</feature>
<dbReference type="InterPro" id="IPR018480">
    <property type="entry name" value="PNAcMuramoyl-5peptid_Trfase_CS"/>
</dbReference>
<feature type="transmembrane region" description="Helical" evidence="7">
    <location>
        <begin position="215"/>
        <end position="232"/>
    </location>
</feature>
<evidence type="ECO:0000256" key="5">
    <source>
        <dbReference type="ARBA" id="ARBA00022989"/>
    </source>
</evidence>
<dbReference type="PROSITE" id="PS01348">
    <property type="entry name" value="MRAY_2"/>
    <property type="match status" value="1"/>
</dbReference>
<organism evidence="8 9">
    <name type="scientific">Niabella ginsengisoli</name>
    <dbReference type="NCBI Taxonomy" id="522298"/>
    <lineage>
        <taxon>Bacteria</taxon>
        <taxon>Pseudomonadati</taxon>
        <taxon>Bacteroidota</taxon>
        <taxon>Chitinophagia</taxon>
        <taxon>Chitinophagales</taxon>
        <taxon>Chitinophagaceae</taxon>
        <taxon>Niabella</taxon>
    </lineage>
</organism>
<evidence type="ECO:0000256" key="4">
    <source>
        <dbReference type="ARBA" id="ARBA00022692"/>
    </source>
</evidence>
<dbReference type="GO" id="GO:0016740">
    <property type="term" value="F:transferase activity"/>
    <property type="evidence" value="ECO:0007669"/>
    <property type="project" value="UniProtKB-KW"/>
</dbReference>
<evidence type="ECO:0000256" key="6">
    <source>
        <dbReference type="ARBA" id="ARBA00023136"/>
    </source>
</evidence>
<keyword evidence="6 7" id="KW-0472">Membrane</keyword>
<dbReference type="Pfam" id="PF00953">
    <property type="entry name" value="Glycos_transf_4"/>
    <property type="match status" value="1"/>
</dbReference>
<evidence type="ECO:0000256" key="2">
    <source>
        <dbReference type="ARBA" id="ARBA00022475"/>
    </source>
</evidence>
<dbReference type="CDD" id="cd06853">
    <property type="entry name" value="GT_WecA_like"/>
    <property type="match status" value="1"/>
</dbReference>
<accession>A0ABS9SET3</accession>
<sequence length="290" mass="31298">MLQIFVTAIISFVVAFLAIPVIIQIAEKKKLFDVPDERKLHKHTIASLGGVGVFIAFVFSCLLSINFQLQPEFQYFFAALFIMFFIGLKDDIIALSAFKKFIVQILAAGIIIHLGGLKIDSLYGILGIEALDPMYGIPLTYIAIILVVNAYNLIDGIDGLAGGLGIMMTLLLGTYFSLSGLVGYAAFSFSLSAALAAFLIFNFHPAKIFMGDSGSLTIGMVASILVLKFISVAGNSTAILPISSAAAIGISLLLIPLVDTIRVFSIRILKGRSPFHLIEIIFIIFLLIKA</sequence>
<dbReference type="PANTHER" id="PTHR22926:SF3">
    <property type="entry name" value="UNDECAPRENYL-PHOSPHATE ALPHA-N-ACETYLGLUCOSAMINYL 1-PHOSPHATE TRANSFERASE"/>
    <property type="match status" value="1"/>
</dbReference>
<gene>
    <name evidence="8" type="ORF">MKP09_02410</name>
</gene>
<protein>
    <submittedName>
        <fullName evidence="8">Undecaprenyl/decaprenyl-phosphate alpha-N-acetylglucosaminyl 1-phosphate transferase</fullName>
    </submittedName>
</protein>
<keyword evidence="3 8" id="KW-0808">Transferase</keyword>
<keyword evidence="5 7" id="KW-1133">Transmembrane helix</keyword>
<evidence type="ECO:0000256" key="7">
    <source>
        <dbReference type="SAM" id="Phobius"/>
    </source>
</evidence>
<reference evidence="8 9" key="1">
    <citation type="submission" date="2022-02" db="EMBL/GenBank/DDBJ databases">
        <authorList>
            <person name="Min J."/>
        </authorList>
    </citation>
    <scope>NUCLEOTIDE SEQUENCE [LARGE SCALE GENOMIC DNA]</scope>
    <source>
        <strain evidence="8 9">GR10-1</strain>
    </source>
</reference>
<feature type="transmembrane region" description="Helical" evidence="7">
    <location>
        <begin position="160"/>
        <end position="178"/>
    </location>
</feature>
<name>A0ABS9SET3_9BACT</name>
<feature type="transmembrane region" description="Helical" evidence="7">
    <location>
        <begin position="45"/>
        <end position="67"/>
    </location>
</feature>
<comment type="subcellular location">
    <subcellularLocation>
        <location evidence="1">Cell membrane</location>
        <topology evidence="1">Multi-pass membrane protein</topology>
    </subcellularLocation>
</comment>
<dbReference type="RefSeq" id="WP_240826268.1">
    <property type="nucleotide sequence ID" value="NZ_JAKWBL010000001.1"/>
</dbReference>
<keyword evidence="4 7" id="KW-0812">Transmembrane</keyword>
<dbReference type="PANTHER" id="PTHR22926">
    <property type="entry name" value="PHOSPHO-N-ACETYLMURAMOYL-PENTAPEPTIDE-TRANSFERASE"/>
    <property type="match status" value="1"/>
</dbReference>
<feature type="transmembrane region" description="Helical" evidence="7">
    <location>
        <begin position="135"/>
        <end position="153"/>
    </location>
</feature>
<feature type="transmembrane region" description="Helical" evidence="7">
    <location>
        <begin position="184"/>
        <end position="203"/>
    </location>
</feature>
<proteinExistence type="predicted"/>
<feature type="transmembrane region" description="Helical" evidence="7">
    <location>
        <begin position="101"/>
        <end position="123"/>
    </location>
</feature>
<dbReference type="Proteomes" id="UP001202248">
    <property type="component" value="Unassembled WGS sequence"/>
</dbReference>
<evidence type="ECO:0000313" key="8">
    <source>
        <dbReference type="EMBL" id="MCH5596855.1"/>
    </source>
</evidence>
<keyword evidence="2" id="KW-1003">Cell membrane</keyword>
<feature type="transmembrane region" description="Helical" evidence="7">
    <location>
        <begin position="6"/>
        <end position="25"/>
    </location>
</feature>
<evidence type="ECO:0000256" key="3">
    <source>
        <dbReference type="ARBA" id="ARBA00022679"/>
    </source>
</evidence>
<feature type="transmembrane region" description="Helical" evidence="7">
    <location>
        <begin position="73"/>
        <end position="89"/>
    </location>
</feature>